<organism evidence="4 5">
    <name type="scientific">Cyprinus carpio</name>
    <name type="common">Common carp</name>
    <dbReference type="NCBI Taxonomy" id="7962"/>
    <lineage>
        <taxon>Eukaryota</taxon>
        <taxon>Metazoa</taxon>
        <taxon>Chordata</taxon>
        <taxon>Craniata</taxon>
        <taxon>Vertebrata</taxon>
        <taxon>Euteleostomi</taxon>
        <taxon>Actinopterygii</taxon>
        <taxon>Neopterygii</taxon>
        <taxon>Teleostei</taxon>
        <taxon>Ostariophysi</taxon>
        <taxon>Cypriniformes</taxon>
        <taxon>Cyprinidae</taxon>
        <taxon>Cyprininae</taxon>
        <taxon>Cyprinus</taxon>
    </lineage>
</organism>
<keyword evidence="2" id="KW-0053">Apoptosis</keyword>
<evidence type="ECO:0008006" key="6">
    <source>
        <dbReference type="Google" id="ProtNLM"/>
    </source>
</evidence>
<evidence type="ECO:0000256" key="3">
    <source>
        <dbReference type="SAM" id="MobiDB-lite"/>
    </source>
</evidence>
<keyword evidence="5" id="KW-1185">Reference proteome</keyword>
<evidence type="ECO:0000256" key="2">
    <source>
        <dbReference type="ARBA" id="ARBA00022703"/>
    </source>
</evidence>
<reference evidence="4" key="1">
    <citation type="submission" date="2025-08" db="UniProtKB">
        <authorList>
            <consortium name="Ensembl"/>
        </authorList>
    </citation>
    <scope>IDENTIFICATION</scope>
</reference>
<evidence type="ECO:0000313" key="5">
    <source>
        <dbReference type="Proteomes" id="UP000694427"/>
    </source>
</evidence>
<dbReference type="InterPro" id="IPR036834">
    <property type="entry name" value="Bcl-2-like_sf"/>
</dbReference>
<sequence length="280" mass="31545">MTRQIGSAHSAYIHVLKLLSVWSHQTQHGVMDQKHSDGDVQTPAADSLEFKLLMAYARKRRPTDTRLPQDVPSSPQLPEEHGIAKKNKRKKRLLSLLKCIKPQTDDVRARKPATFDVSGDRKVEKMENLVGELTEISASVHFTPCEIEADGPEDEESDFARKLAELLREQGDELNEKIKADKVLLEILRSSLSYSFFMKVMEAFCGSVSPDMPSEQKDKKVNVALVCEATSQLVGIHYHPVTYVMGLGARYLQEKYSTWINKNMDVGNGEADDESKDEVQ</sequence>
<evidence type="ECO:0000313" key="4">
    <source>
        <dbReference type="Ensembl" id="ENSCCRP00010029778.1"/>
    </source>
</evidence>
<accession>A0A8C1QC98</accession>
<dbReference type="SUPFAM" id="SSF56854">
    <property type="entry name" value="Bcl-2 inhibitors of programmed cell death"/>
    <property type="match status" value="1"/>
</dbReference>
<dbReference type="GO" id="GO:0006915">
    <property type="term" value="P:apoptotic process"/>
    <property type="evidence" value="ECO:0007669"/>
    <property type="project" value="UniProtKB-KW"/>
</dbReference>
<keyword evidence="1" id="KW-0597">Phosphoprotein</keyword>
<dbReference type="PANTHER" id="PTHR14965">
    <property type="entry name" value="SI:CH73-248E21.1"/>
    <property type="match status" value="1"/>
</dbReference>
<feature type="region of interest" description="Disordered" evidence="3">
    <location>
        <begin position="61"/>
        <end position="88"/>
    </location>
</feature>
<dbReference type="AlphaFoldDB" id="A0A8C1QC98"/>
<dbReference type="Ensembl" id="ENSCCRT00010032622.1">
    <property type="protein sequence ID" value="ENSCCRP00010029778.1"/>
    <property type="gene ID" value="ENSCCRG00010012674.1"/>
</dbReference>
<dbReference type="OMA" id="QIALTCE"/>
<dbReference type="Proteomes" id="UP000694427">
    <property type="component" value="Unplaced"/>
</dbReference>
<proteinExistence type="predicted"/>
<protein>
    <recommendedName>
        <fullName evidence="6">Apoptosis facilitator Bcl-2-like protein 14</fullName>
    </recommendedName>
</protein>
<reference evidence="4" key="2">
    <citation type="submission" date="2025-09" db="UniProtKB">
        <authorList>
            <consortium name="Ensembl"/>
        </authorList>
    </citation>
    <scope>IDENTIFICATION</scope>
</reference>
<name>A0A8C1QC98_CYPCA</name>
<evidence type="ECO:0000256" key="1">
    <source>
        <dbReference type="ARBA" id="ARBA00022553"/>
    </source>
</evidence>
<dbReference type="PANTHER" id="PTHR14965:SF1">
    <property type="entry name" value="APOPTOSIS FACILITATOR BCL-2-LIKE PROTEIN 14"/>
    <property type="match status" value="1"/>
</dbReference>
<dbReference type="GO" id="GO:2001236">
    <property type="term" value="P:regulation of extrinsic apoptotic signaling pathway"/>
    <property type="evidence" value="ECO:0007669"/>
    <property type="project" value="TreeGrafter"/>
</dbReference>